<dbReference type="Gene3D" id="1.25.40.10">
    <property type="entry name" value="Tetratricopeptide repeat domain"/>
    <property type="match status" value="1"/>
</dbReference>
<evidence type="ECO:0000313" key="2">
    <source>
        <dbReference type="Proteomes" id="UP000194873"/>
    </source>
</evidence>
<dbReference type="RefSeq" id="WP_086596991.1">
    <property type="nucleotide sequence ID" value="NZ_MTSE01000028.1"/>
</dbReference>
<dbReference type="EMBL" id="MTSE01000028">
    <property type="protein sequence ID" value="OUJ69944.1"/>
    <property type="molecule type" value="Genomic_DNA"/>
</dbReference>
<sequence length="221" mass="24199">MSTNRTAAIGLCNAGIAQKRAGSYQEALNYYTQAEKLDRGFAQIYMNKGKLLLGCGYYAHAFSNLMTYGHLQMVDKNYNNPSAKQAVEGSSIPATYAPGSSNAQVMAYLAIQGSLKSDDGQKYFWQTYGEINLTRFAGACIWAQQPEKAALFAEQIEIVKNMVMGYGGNIDDESNADMQTTGFIYLTRNYIKAKAGNFGAESYDISPEKIPGLYLVDNNGS</sequence>
<comment type="caution">
    <text evidence="1">The sequence shown here is derived from an EMBL/GenBank/DDBJ whole genome shotgun (WGS) entry which is preliminary data.</text>
</comment>
<dbReference type="OrthoDB" id="1149028at2"/>
<dbReference type="SUPFAM" id="SSF48452">
    <property type="entry name" value="TPR-like"/>
    <property type="match status" value="1"/>
</dbReference>
<gene>
    <name evidence="1" type="ORF">BXP70_25725</name>
</gene>
<dbReference type="InterPro" id="IPR019734">
    <property type="entry name" value="TPR_rpt"/>
</dbReference>
<reference evidence="1 2" key="1">
    <citation type="submission" date="2017-01" db="EMBL/GenBank/DDBJ databases">
        <title>A new Hymenobacter.</title>
        <authorList>
            <person name="Liang Y."/>
            <person name="Feng F."/>
        </authorList>
    </citation>
    <scope>NUCLEOTIDE SEQUENCE [LARGE SCALE GENOMIC DNA]</scope>
    <source>
        <strain evidence="1">MIMBbqt21</strain>
    </source>
</reference>
<proteinExistence type="predicted"/>
<dbReference type="InterPro" id="IPR011990">
    <property type="entry name" value="TPR-like_helical_dom_sf"/>
</dbReference>
<dbReference type="Proteomes" id="UP000194873">
    <property type="component" value="Unassembled WGS sequence"/>
</dbReference>
<evidence type="ECO:0000313" key="1">
    <source>
        <dbReference type="EMBL" id="OUJ69944.1"/>
    </source>
</evidence>
<accession>A0A243W6H1</accession>
<protein>
    <submittedName>
        <fullName evidence="1">Uncharacterized protein</fullName>
    </submittedName>
</protein>
<organism evidence="1 2">
    <name type="scientific">Hymenobacter crusticola</name>
    <dbReference type="NCBI Taxonomy" id="1770526"/>
    <lineage>
        <taxon>Bacteria</taxon>
        <taxon>Pseudomonadati</taxon>
        <taxon>Bacteroidota</taxon>
        <taxon>Cytophagia</taxon>
        <taxon>Cytophagales</taxon>
        <taxon>Hymenobacteraceae</taxon>
        <taxon>Hymenobacter</taxon>
    </lineage>
</organism>
<keyword evidence="2" id="KW-1185">Reference proteome</keyword>
<dbReference type="AlphaFoldDB" id="A0A243W6H1"/>
<dbReference type="SMART" id="SM00028">
    <property type="entry name" value="TPR"/>
    <property type="match status" value="1"/>
</dbReference>
<name>A0A243W6H1_9BACT</name>